<evidence type="ECO:0000256" key="1">
    <source>
        <dbReference type="SAM" id="MobiDB-lite"/>
    </source>
</evidence>
<organism evidence="3 4">
    <name type="scientific">Aphanomyces stellatus</name>
    <dbReference type="NCBI Taxonomy" id="120398"/>
    <lineage>
        <taxon>Eukaryota</taxon>
        <taxon>Sar</taxon>
        <taxon>Stramenopiles</taxon>
        <taxon>Oomycota</taxon>
        <taxon>Saprolegniomycetes</taxon>
        <taxon>Saprolegniales</taxon>
        <taxon>Verrucalvaceae</taxon>
        <taxon>Aphanomyces</taxon>
    </lineage>
</organism>
<feature type="compositionally biased region" description="Basic residues" evidence="1">
    <location>
        <begin position="16"/>
        <end position="25"/>
    </location>
</feature>
<reference evidence="3 4" key="1">
    <citation type="submission" date="2019-03" db="EMBL/GenBank/DDBJ databases">
        <authorList>
            <person name="Gaulin E."/>
            <person name="Dumas B."/>
        </authorList>
    </citation>
    <scope>NUCLEOTIDE SEQUENCE [LARGE SCALE GENOMIC DNA]</scope>
    <source>
        <strain evidence="3">CBS 568.67</strain>
    </source>
</reference>
<protein>
    <submittedName>
        <fullName evidence="3">Aste57867_778 protein</fullName>
    </submittedName>
</protein>
<name>A0A485K7L1_9STRA</name>
<dbReference type="OrthoDB" id="10281206at2759"/>
<accession>A0A485K7L1</accession>
<sequence>MMMDGVDARLEAERQRQRRHRESKRAKRKLIEAEIRYYEDQLERLHIARQESADSRRTSVALVSPEAVQVNASLREAVQRRHHFSRMLYLWVVSQHPQATPTPRPSWLHSTLLADPVGRRHGFEWLCQKVYHNARQGFPRNPFGNSVADEMRFTMHTTEDDDIDGSPTILAMEMQYQLTAFGHFKHVAELFWRYVEGTSYAASSVVPCQAVDVVRDRLVYYHGVHPQTGTSLRRIMCTFEEENRVVMVFPKIQQDESYPLVEGELRTHGFGWVVFERVTDSITLFRHADLHLVPVATHGPATTEQIGQLYGVSSQGESETRAVYIERIRSAAETKYLQEYDRWFRTFRQLVDE</sequence>
<evidence type="ECO:0000313" key="4">
    <source>
        <dbReference type="Proteomes" id="UP000332933"/>
    </source>
</evidence>
<evidence type="ECO:0000313" key="2">
    <source>
        <dbReference type="EMBL" id="KAF0719811.1"/>
    </source>
</evidence>
<reference evidence="2" key="2">
    <citation type="submission" date="2019-06" db="EMBL/GenBank/DDBJ databases">
        <title>Genomics analysis of Aphanomyces spp. identifies a new class of oomycete effector associated with host adaptation.</title>
        <authorList>
            <person name="Gaulin E."/>
        </authorList>
    </citation>
    <scope>NUCLEOTIDE SEQUENCE</scope>
    <source>
        <strain evidence="2">CBS 578.67</strain>
    </source>
</reference>
<feature type="region of interest" description="Disordered" evidence="1">
    <location>
        <begin position="1"/>
        <end position="25"/>
    </location>
</feature>
<dbReference type="EMBL" id="VJMH01000047">
    <property type="protein sequence ID" value="KAF0719811.1"/>
    <property type="molecule type" value="Genomic_DNA"/>
</dbReference>
<feature type="compositionally biased region" description="Basic and acidic residues" evidence="1">
    <location>
        <begin position="1"/>
        <end position="15"/>
    </location>
</feature>
<gene>
    <name evidence="3" type="primary">Aste57867_778</name>
    <name evidence="2" type="ORF">As57867_000777</name>
    <name evidence="3" type="ORF">ASTE57867_778</name>
</gene>
<dbReference type="AlphaFoldDB" id="A0A485K7L1"/>
<evidence type="ECO:0000313" key="3">
    <source>
        <dbReference type="EMBL" id="VFT78002.1"/>
    </source>
</evidence>
<proteinExistence type="predicted"/>
<dbReference type="Proteomes" id="UP000332933">
    <property type="component" value="Unassembled WGS sequence"/>
</dbReference>
<dbReference type="EMBL" id="CAADRA010000047">
    <property type="protein sequence ID" value="VFT78002.1"/>
    <property type="molecule type" value="Genomic_DNA"/>
</dbReference>
<keyword evidence="4" id="KW-1185">Reference proteome</keyword>